<dbReference type="Pfam" id="PF07377">
    <property type="entry name" value="DUF1493"/>
    <property type="match status" value="1"/>
</dbReference>
<dbReference type="OrthoDB" id="964025at2"/>
<name>A0A4U6D0N2_9BACT</name>
<evidence type="ECO:0000313" key="2">
    <source>
        <dbReference type="Proteomes" id="UP000304900"/>
    </source>
</evidence>
<dbReference type="InterPro" id="IPR036736">
    <property type="entry name" value="ACP-like_sf"/>
</dbReference>
<dbReference type="EMBL" id="SZVO01000009">
    <property type="protein sequence ID" value="TKT90652.1"/>
    <property type="molecule type" value="Genomic_DNA"/>
</dbReference>
<organism evidence="1 2">
    <name type="scientific">Dyadobacter frigoris</name>
    <dbReference type="NCBI Taxonomy" id="2576211"/>
    <lineage>
        <taxon>Bacteria</taxon>
        <taxon>Pseudomonadati</taxon>
        <taxon>Bacteroidota</taxon>
        <taxon>Cytophagia</taxon>
        <taxon>Cytophagales</taxon>
        <taxon>Spirosomataceae</taxon>
        <taxon>Dyadobacter</taxon>
    </lineage>
</organism>
<protein>
    <submittedName>
        <fullName evidence="1">DUF1493 family protein</fullName>
    </submittedName>
</protein>
<dbReference type="RefSeq" id="WP_137341820.1">
    <property type="nucleotide sequence ID" value="NZ_BSQH01000002.1"/>
</dbReference>
<keyword evidence="2" id="KW-1185">Reference proteome</keyword>
<gene>
    <name evidence="1" type="ORF">FDK13_20245</name>
</gene>
<dbReference type="Gene3D" id="1.10.1200.10">
    <property type="entry name" value="ACP-like"/>
    <property type="match status" value="1"/>
</dbReference>
<accession>A0A4U6D0N2</accession>
<proteinExistence type="predicted"/>
<comment type="caution">
    <text evidence="1">The sequence shown here is derived from an EMBL/GenBank/DDBJ whole genome shotgun (WGS) entry which is preliminary data.</text>
</comment>
<dbReference type="AlphaFoldDB" id="A0A4U6D0N2"/>
<reference evidence="1 2" key="1">
    <citation type="submission" date="2019-05" db="EMBL/GenBank/DDBJ databases">
        <title>Dyadobacter AR-3-8 sp. nov., isolated from arctic soil.</title>
        <authorList>
            <person name="Chaudhary D.K."/>
        </authorList>
    </citation>
    <scope>NUCLEOTIDE SEQUENCE [LARGE SCALE GENOMIC DNA]</scope>
    <source>
        <strain evidence="1 2">AR-3-8</strain>
    </source>
</reference>
<dbReference type="Proteomes" id="UP000304900">
    <property type="component" value="Unassembled WGS sequence"/>
</dbReference>
<dbReference type="InterPro" id="IPR010862">
    <property type="entry name" value="DUF1493"/>
</dbReference>
<sequence>MEDNQIFKNIVVIIRKNRGELNNIITPTTSLQKDLGIDGIDAEEILNEYFSLYNIDISEFHFLDYFGEENFNPIMVLRSLFSSKKKKPITVAHLVTCAIKRKWEIP</sequence>
<evidence type="ECO:0000313" key="1">
    <source>
        <dbReference type="EMBL" id="TKT90652.1"/>
    </source>
</evidence>